<evidence type="ECO:0000256" key="3">
    <source>
        <dbReference type="ARBA" id="ARBA00022991"/>
    </source>
</evidence>
<feature type="region of interest" description="Disordered" evidence="4">
    <location>
        <begin position="634"/>
        <end position="681"/>
    </location>
</feature>
<dbReference type="Gene3D" id="3.30.450.20">
    <property type="entry name" value="PAS domain"/>
    <property type="match status" value="1"/>
</dbReference>
<evidence type="ECO:0000259" key="5">
    <source>
        <dbReference type="PROSITE" id="PS50113"/>
    </source>
</evidence>
<feature type="region of interest" description="Disordered" evidence="4">
    <location>
        <begin position="92"/>
        <end position="111"/>
    </location>
</feature>
<evidence type="ECO:0000256" key="2">
    <source>
        <dbReference type="ARBA" id="ARBA00022643"/>
    </source>
</evidence>
<dbReference type="NCBIfam" id="TIGR00229">
    <property type="entry name" value="sensory_box"/>
    <property type="match status" value="1"/>
</dbReference>
<keyword evidence="6" id="KW-0418">Kinase</keyword>
<organism evidence="6 7">
    <name type="scientific">Phaeomoniella chlamydospora</name>
    <name type="common">Phaeoacremonium chlamydosporum</name>
    <dbReference type="NCBI Taxonomy" id="158046"/>
    <lineage>
        <taxon>Eukaryota</taxon>
        <taxon>Fungi</taxon>
        <taxon>Dikarya</taxon>
        <taxon>Ascomycota</taxon>
        <taxon>Pezizomycotina</taxon>
        <taxon>Eurotiomycetes</taxon>
        <taxon>Chaetothyriomycetidae</taxon>
        <taxon>Phaeomoniellales</taxon>
        <taxon>Phaeomoniellaceae</taxon>
        <taxon>Phaeomoniella</taxon>
    </lineage>
</organism>
<dbReference type="SUPFAM" id="SSF55785">
    <property type="entry name" value="PYP-like sensor domain (PAS domain)"/>
    <property type="match status" value="1"/>
</dbReference>
<feature type="region of interest" description="Disordered" evidence="4">
    <location>
        <begin position="780"/>
        <end position="799"/>
    </location>
</feature>
<feature type="region of interest" description="Disordered" evidence="4">
    <location>
        <begin position="425"/>
        <end position="444"/>
    </location>
</feature>
<reference evidence="6 7" key="2">
    <citation type="submission" date="2015-05" db="EMBL/GenBank/DDBJ databases">
        <authorList>
            <person name="Morales-Cruz A."/>
            <person name="Amrine K.C."/>
            <person name="Cantu D."/>
        </authorList>
    </citation>
    <scope>NUCLEOTIDE SEQUENCE [LARGE SCALE GENOMIC DNA]</scope>
    <source>
        <strain evidence="6">UCRPC4</strain>
    </source>
</reference>
<dbReference type="Proteomes" id="UP000053317">
    <property type="component" value="Unassembled WGS sequence"/>
</dbReference>
<keyword evidence="1" id="KW-0285">Flavoprotein</keyword>
<keyword evidence="2" id="KW-0288">FMN</keyword>
<dbReference type="AlphaFoldDB" id="A0A0G2EL20"/>
<dbReference type="PANTHER" id="PTHR47429:SF9">
    <property type="entry name" value="PAS DOMAIN-CONTAINING PROTEIN"/>
    <property type="match status" value="1"/>
</dbReference>
<feature type="domain" description="PAC" evidence="5">
    <location>
        <begin position="359"/>
        <end position="413"/>
    </location>
</feature>
<dbReference type="InterPro" id="IPR035965">
    <property type="entry name" value="PAS-like_dom_sf"/>
</dbReference>
<name>A0A0G2EL20_PHACM</name>
<keyword evidence="7" id="KW-1185">Reference proteome</keyword>
<dbReference type="PROSITE" id="PS50113">
    <property type="entry name" value="PAC"/>
    <property type="match status" value="1"/>
</dbReference>
<proteinExistence type="predicted"/>
<keyword evidence="3" id="KW-0157">Chromophore</keyword>
<reference evidence="6 7" key="1">
    <citation type="submission" date="2015-05" db="EMBL/GenBank/DDBJ databases">
        <title>Distinctive expansion of gene families associated with plant cell wall degradation and secondary metabolism in the genomes of grapevine trunk pathogens.</title>
        <authorList>
            <person name="Lawrence D.P."/>
            <person name="Travadon R."/>
            <person name="Rolshausen P.E."/>
            <person name="Baumgartner K."/>
        </authorList>
    </citation>
    <scope>NUCLEOTIDE SEQUENCE [LARGE SCALE GENOMIC DNA]</scope>
    <source>
        <strain evidence="6">UCRPC4</strain>
    </source>
</reference>
<dbReference type="InterPro" id="IPR000700">
    <property type="entry name" value="PAS-assoc_C"/>
</dbReference>
<evidence type="ECO:0000256" key="1">
    <source>
        <dbReference type="ARBA" id="ARBA00022630"/>
    </source>
</evidence>
<comment type="caution">
    <text evidence="6">The sequence shown here is derived from an EMBL/GenBank/DDBJ whole genome shotgun (WGS) entry which is preliminary data.</text>
</comment>
<dbReference type="InterPro" id="IPR000014">
    <property type="entry name" value="PAS"/>
</dbReference>
<evidence type="ECO:0000256" key="4">
    <source>
        <dbReference type="SAM" id="MobiDB-lite"/>
    </source>
</evidence>
<dbReference type="OrthoDB" id="447251at2759"/>
<keyword evidence="6" id="KW-0808">Transferase</keyword>
<evidence type="ECO:0000313" key="7">
    <source>
        <dbReference type="Proteomes" id="UP000053317"/>
    </source>
</evidence>
<feature type="region of interest" description="Disordered" evidence="4">
    <location>
        <begin position="699"/>
        <end position="771"/>
    </location>
</feature>
<dbReference type="GO" id="GO:0016301">
    <property type="term" value="F:kinase activity"/>
    <property type="evidence" value="ECO:0007669"/>
    <property type="project" value="UniProtKB-KW"/>
</dbReference>
<dbReference type="EMBL" id="LCWF01000067">
    <property type="protein sequence ID" value="KKY23477.1"/>
    <property type="molecule type" value="Genomic_DNA"/>
</dbReference>
<feature type="compositionally biased region" description="Polar residues" evidence="4">
    <location>
        <begin position="92"/>
        <end position="102"/>
    </location>
</feature>
<dbReference type="GO" id="GO:0005634">
    <property type="term" value="C:nucleus"/>
    <property type="evidence" value="ECO:0007669"/>
    <property type="project" value="TreeGrafter"/>
</dbReference>
<protein>
    <submittedName>
        <fullName evidence="6">Putative non-specific serine threonine protein kinase</fullName>
    </submittedName>
</protein>
<gene>
    <name evidence="6" type="ORF">UCRPC4_g02925</name>
</gene>
<accession>A0A0G2EL20</accession>
<dbReference type="PANTHER" id="PTHR47429">
    <property type="entry name" value="PROTEIN TWIN LOV 1"/>
    <property type="match status" value="1"/>
</dbReference>
<evidence type="ECO:0000313" key="6">
    <source>
        <dbReference type="EMBL" id="KKY23477.1"/>
    </source>
</evidence>
<dbReference type="Pfam" id="PF13426">
    <property type="entry name" value="PAS_9"/>
    <property type="match status" value="1"/>
</dbReference>
<sequence>MGFEVFKQNFRLRPGRDKRRSKIDAYNSHEVMSDQEDDPVNTRALRSIGEFQHLEQDRVTGRPNMAGRKADLNSPSFSFNSNAPVPLLPTNNRHSGQQTMPQTLRREPSVELDRTMAKTPFLATDERAYDLAAPPPKMALASIEVLWDMLFSQDHLETILRESAVFSQFTAFLQSYRPHIIPILVRYLEASKAAKAVQYANALVVNLRQLDGEKRSQLPTSAASTDAYFEAKKKRCLEVLLQEALPAFITFRLVKNATEQMLRELVDVQQPAGKDLVKGLTKVFCITDPQLPDNPVIFASAGKSLQPPLPGTQTNRSDFYRMTGYNRDQVLGRNCRVLQGYRKEPPAVLRLRRALEHGEEITEAILNYRRDGSAFVNCLNVSPLLDDKGKVRYWFGAQVDVSNLVEAGNGFSSLASLLKNNQNNNSFTNGNHSRESSGAGDSDKPLQCLSELSEMLDMEEATTIQQGGERNPYSSNGQVCGVGTERRIILQNMTTKLDRDREVSATSPETSTSLKASKLPSVYQDYFLVRPDASFRITFLSPSLRHLGKELLQSRFLSHITASDSVVANLKQCLMNGLPTTAKIRFHKGDADSDDSGNSSRQATKCLSATPLFGSDDRVGVWVIILVDKPPAYEDATEGAQRVVPSIPRPQQQERGGSDESLGRPRGPRPVQNPPPLTASRQHMTNSVAYTLATPEFHTPHQEQVPQHSSTDSQDPYQEHDPLSQQNQQSYRNRLNRKSRRLSYDEGSPESLNGNNHMAGISAHASSSEDAMNGVNVRDIGKADRAPRAGNRRTMARPDDVGVARNVEFDDGGYHKGRYRRGD</sequence>
<feature type="compositionally biased region" description="Polar residues" evidence="4">
    <location>
        <begin position="702"/>
        <end position="716"/>
    </location>
</feature>